<dbReference type="AlphaFoldDB" id="A0A7Z7LDE9"/>
<sequence length="156" mass="18125">MSDKESRIVPFTTPLVRRAEPSQTQLGVSSIEKALEKFDIRLLSDLFRKSGRDIAAISKIERTADDFEKKLEKQRKERFQTHSMVMKSETVTPLEIIIKETPLKQWYTTGKTLGNLASIGAKVALQLLKNKNSEKLFRRLRIYEIDLVRLRIQKKH</sequence>
<dbReference type="RefSeq" id="WP_169698000.1">
    <property type="nucleotide sequence ID" value="NZ_LS974202.1"/>
</dbReference>
<name>A0A7Z7LDE9_9BACT</name>
<accession>A0A7Z7LDE9</accession>
<proteinExistence type="predicted"/>
<dbReference type="Proteomes" id="UP000250796">
    <property type="component" value="Chromosome MESINF"/>
</dbReference>
<keyword evidence="2" id="KW-1185">Reference proteome</keyword>
<organism evidence="1 2">
    <name type="scientific">Mesotoga infera</name>
    <dbReference type="NCBI Taxonomy" id="1236046"/>
    <lineage>
        <taxon>Bacteria</taxon>
        <taxon>Thermotogati</taxon>
        <taxon>Thermotogota</taxon>
        <taxon>Thermotogae</taxon>
        <taxon>Kosmotogales</taxon>
        <taxon>Kosmotogaceae</taxon>
        <taxon>Mesotoga</taxon>
    </lineage>
</organism>
<evidence type="ECO:0000313" key="1">
    <source>
        <dbReference type="EMBL" id="SSC11541.1"/>
    </source>
</evidence>
<reference evidence="1 2" key="1">
    <citation type="submission" date="2017-01" db="EMBL/GenBank/DDBJ databases">
        <authorList>
            <person name="Erauso G."/>
        </authorList>
    </citation>
    <scope>NUCLEOTIDE SEQUENCE [LARGE SCALE GENOMIC DNA]</scope>
    <source>
        <strain evidence="1">MESINF1</strain>
    </source>
</reference>
<protein>
    <submittedName>
        <fullName evidence="1">Uncharacterized protein</fullName>
    </submittedName>
</protein>
<dbReference type="KEGG" id="minf:MESINF_0092"/>
<dbReference type="EMBL" id="LS974202">
    <property type="protein sequence ID" value="SSC11541.1"/>
    <property type="molecule type" value="Genomic_DNA"/>
</dbReference>
<gene>
    <name evidence="1" type="ORF">MESINF_0092</name>
</gene>
<evidence type="ECO:0000313" key="2">
    <source>
        <dbReference type="Proteomes" id="UP000250796"/>
    </source>
</evidence>